<feature type="compositionally biased region" description="Low complexity" evidence="4">
    <location>
        <begin position="32"/>
        <end position="46"/>
    </location>
</feature>
<reference evidence="5" key="2">
    <citation type="journal article" date="2020" name="Nat. Commun.">
        <title>Large-scale genome sequencing of mycorrhizal fungi provides insights into the early evolution of symbiotic traits.</title>
        <authorList>
            <person name="Miyauchi S."/>
            <person name="Kiss E."/>
            <person name="Kuo A."/>
            <person name="Drula E."/>
            <person name="Kohler A."/>
            <person name="Sanchez-Garcia M."/>
            <person name="Morin E."/>
            <person name="Andreopoulos B."/>
            <person name="Barry K.W."/>
            <person name="Bonito G."/>
            <person name="Buee M."/>
            <person name="Carver A."/>
            <person name="Chen C."/>
            <person name="Cichocki N."/>
            <person name="Clum A."/>
            <person name="Culley D."/>
            <person name="Crous P.W."/>
            <person name="Fauchery L."/>
            <person name="Girlanda M."/>
            <person name="Hayes R.D."/>
            <person name="Keri Z."/>
            <person name="LaButti K."/>
            <person name="Lipzen A."/>
            <person name="Lombard V."/>
            <person name="Magnuson J."/>
            <person name="Maillard F."/>
            <person name="Murat C."/>
            <person name="Nolan M."/>
            <person name="Ohm R.A."/>
            <person name="Pangilinan J."/>
            <person name="Pereira M.F."/>
            <person name="Perotto S."/>
            <person name="Peter M."/>
            <person name="Pfister S."/>
            <person name="Riley R."/>
            <person name="Sitrit Y."/>
            <person name="Stielow J.B."/>
            <person name="Szollosi G."/>
            <person name="Zifcakova L."/>
            <person name="Stursova M."/>
            <person name="Spatafora J.W."/>
            <person name="Tedersoo L."/>
            <person name="Vaario L.M."/>
            <person name="Yamada A."/>
            <person name="Yan M."/>
            <person name="Wang P."/>
            <person name="Xu J."/>
            <person name="Bruns T."/>
            <person name="Baldrian P."/>
            <person name="Vilgalys R."/>
            <person name="Dunand C."/>
            <person name="Henrissat B."/>
            <person name="Grigoriev I.V."/>
            <person name="Hibbett D."/>
            <person name="Nagy L.G."/>
            <person name="Martin F.M."/>
        </authorList>
    </citation>
    <scope>NUCLEOTIDE SEQUENCE</scope>
    <source>
        <strain evidence="5">Prilba</strain>
    </source>
</reference>
<comment type="catalytic activity">
    <reaction evidence="1">
        <text>2 (2E,6E,10E)-geranylgeranyl diphosphate = 15-cis-phytoene + 2 diphosphate</text>
        <dbReference type="Rhea" id="RHEA:34475"/>
        <dbReference type="ChEBI" id="CHEBI:27787"/>
        <dbReference type="ChEBI" id="CHEBI:33019"/>
        <dbReference type="ChEBI" id="CHEBI:58756"/>
        <dbReference type="EC" id="2.5.1.32"/>
    </reaction>
</comment>
<organism evidence="5 6">
    <name type="scientific">Russula ochroleuca</name>
    <dbReference type="NCBI Taxonomy" id="152965"/>
    <lineage>
        <taxon>Eukaryota</taxon>
        <taxon>Fungi</taxon>
        <taxon>Dikarya</taxon>
        <taxon>Basidiomycota</taxon>
        <taxon>Agaricomycotina</taxon>
        <taxon>Agaricomycetes</taxon>
        <taxon>Russulales</taxon>
        <taxon>Russulaceae</taxon>
        <taxon>Russula</taxon>
    </lineage>
</organism>
<dbReference type="AlphaFoldDB" id="A0A9P5MS70"/>
<dbReference type="GO" id="GO:0016117">
    <property type="term" value="P:carotenoid biosynthetic process"/>
    <property type="evidence" value="ECO:0007669"/>
    <property type="project" value="UniProtKB-KW"/>
</dbReference>
<dbReference type="InterPro" id="IPR008949">
    <property type="entry name" value="Isoprenoid_synthase_dom_sf"/>
</dbReference>
<protein>
    <recommendedName>
        <fullName evidence="2">15-cis-phytoene synthase</fullName>
        <ecNumber evidence="2">2.5.1.32</ecNumber>
    </recommendedName>
</protein>
<feature type="region of interest" description="Disordered" evidence="4">
    <location>
        <begin position="30"/>
        <end position="49"/>
    </location>
</feature>
<accession>A0A9P5MS70</accession>
<reference evidence="5" key="1">
    <citation type="submission" date="2019-10" db="EMBL/GenBank/DDBJ databases">
        <authorList>
            <consortium name="DOE Joint Genome Institute"/>
            <person name="Kuo A."/>
            <person name="Miyauchi S."/>
            <person name="Kiss E."/>
            <person name="Drula E."/>
            <person name="Kohler A."/>
            <person name="Sanchez-Garcia M."/>
            <person name="Andreopoulos B."/>
            <person name="Barry K.W."/>
            <person name="Bonito G."/>
            <person name="Buee M."/>
            <person name="Carver A."/>
            <person name="Chen C."/>
            <person name="Cichocki N."/>
            <person name="Clum A."/>
            <person name="Culley D."/>
            <person name="Crous P.W."/>
            <person name="Fauchery L."/>
            <person name="Girlanda M."/>
            <person name="Hayes R."/>
            <person name="Keri Z."/>
            <person name="LaButti K."/>
            <person name="Lipzen A."/>
            <person name="Lombard V."/>
            <person name="Magnuson J."/>
            <person name="Maillard F."/>
            <person name="Morin E."/>
            <person name="Murat C."/>
            <person name="Nolan M."/>
            <person name="Ohm R."/>
            <person name="Pangilinan J."/>
            <person name="Pereira M."/>
            <person name="Perotto S."/>
            <person name="Peter M."/>
            <person name="Riley R."/>
            <person name="Sitrit Y."/>
            <person name="Stielow B."/>
            <person name="Szollosi G."/>
            <person name="Zifcakova L."/>
            <person name="Stursova M."/>
            <person name="Spatafora J.W."/>
            <person name="Tedersoo L."/>
            <person name="Vaario L.-M."/>
            <person name="Yamada A."/>
            <person name="Yan M."/>
            <person name="Wang P."/>
            <person name="Xu J."/>
            <person name="Bruns T."/>
            <person name="Baldrian P."/>
            <person name="Vilgalys R."/>
            <person name="Henrissat B."/>
            <person name="Grigoriev I.V."/>
            <person name="Hibbett D."/>
            <person name="Nagy L.G."/>
            <person name="Martin F.M."/>
        </authorList>
    </citation>
    <scope>NUCLEOTIDE SEQUENCE</scope>
    <source>
        <strain evidence="5">Prilba</strain>
    </source>
</reference>
<evidence type="ECO:0000313" key="5">
    <source>
        <dbReference type="EMBL" id="KAF8476598.1"/>
    </source>
</evidence>
<gene>
    <name evidence="5" type="ORF">DFH94DRAFT_756782</name>
</gene>
<dbReference type="Proteomes" id="UP000759537">
    <property type="component" value="Unassembled WGS sequence"/>
</dbReference>
<proteinExistence type="predicted"/>
<dbReference type="OrthoDB" id="270318at2759"/>
<keyword evidence="6" id="KW-1185">Reference proteome</keyword>
<evidence type="ECO:0000313" key="6">
    <source>
        <dbReference type="Proteomes" id="UP000759537"/>
    </source>
</evidence>
<dbReference type="Gene3D" id="1.10.600.10">
    <property type="entry name" value="Farnesyl Diphosphate Synthase"/>
    <property type="match status" value="1"/>
</dbReference>
<dbReference type="InterPro" id="IPR002060">
    <property type="entry name" value="Squ/phyt_synthse"/>
</dbReference>
<keyword evidence="3" id="KW-0125">Carotenoid biosynthesis</keyword>
<name>A0A9P5MS70_9AGAM</name>
<comment type="caution">
    <text evidence="5">The sequence shown here is derived from an EMBL/GenBank/DDBJ whole genome shotgun (WGS) entry which is preliminary data.</text>
</comment>
<evidence type="ECO:0000256" key="1">
    <source>
        <dbReference type="ARBA" id="ARBA00001805"/>
    </source>
</evidence>
<dbReference type="SUPFAM" id="SSF48576">
    <property type="entry name" value="Terpenoid synthases"/>
    <property type="match status" value="1"/>
</dbReference>
<dbReference type="PANTHER" id="PTHR31480">
    <property type="entry name" value="BIFUNCTIONAL LYCOPENE CYCLASE/PHYTOENE SYNTHASE"/>
    <property type="match status" value="1"/>
</dbReference>
<dbReference type="Pfam" id="PF00494">
    <property type="entry name" value="SQS_PSY"/>
    <property type="match status" value="1"/>
</dbReference>
<evidence type="ECO:0000256" key="3">
    <source>
        <dbReference type="ARBA" id="ARBA00022746"/>
    </source>
</evidence>
<sequence length="330" mass="37262">MYLRGLSQRCMWIMNRRHFIVTEKPSTLSDCRTASTSTRPPSGTGSDEPHAYCKDFVRRHDYEAYLVSQLYPVDKRNGYFAIKAFYDELAMIQDNVSSSIIGEMKMQFWRDAVKSLADGRPPHHPIALALHDISQSAHLQPYHMRRIVDARTEELKGSSPLTMDSLTAHAEATTSTHYYLLLSLLGLSSDTLLHAASHLGTAHCIATLLRALPYHASKGRMVIPAEITAKRGVSQEDVFRKGPAAKGIDDAVFDFARIANDNMITAREMFKEGAGKVPQDAMPVFGAGVPIASFLERLEEANFNAFHPSLQLRSWKLPWRVWRSYYRRTF</sequence>
<evidence type="ECO:0000256" key="4">
    <source>
        <dbReference type="SAM" id="MobiDB-lite"/>
    </source>
</evidence>
<dbReference type="EMBL" id="WHVB01000014">
    <property type="protein sequence ID" value="KAF8476598.1"/>
    <property type="molecule type" value="Genomic_DNA"/>
</dbReference>
<evidence type="ECO:0000256" key="2">
    <source>
        <dbReference type="ARBA" id="ARBA00012396"/>
    </source>
</evidence>
<dbReference type="EC" id="2.5.1.32" evidence="2"/>